<feature type="compositionally biased region" description="Basic residues" evidence="1">
    <location>
        <begin position="53"/>
        <end position="66"/>
    </location>
</feature>
<gene>
    <name evidence="2" type="ORF">GCM10009801_46830</name>
</gene>
<proteinExistence type="predicted"/>
<evidence type="ECO:0000256" key="1">
    <source>
        <dbReference type="SAM" id="MobiDB-lite"/>
    </source>
</evidence>
<evidence type="ECO:0000313" key="3">
    <source>
        <dbReference type="Proteomes" id="UP001500016"/>
    </source>
</evidence>
<organism evidence="2 3">
    <name type="scientific">Streptomyces albiaxialis</name>
    <dbReference type="NCBI Taxonomy" id="329523"/>
    <lineage>
        <taxon>Bacteria</taxon>
        <taxon>Bacillati</taxon>
        <taxon>Actinomycetota</taxon>
        <taxon>Actinomycetes</taxon>
        <taxon>Kitasatosporales</taxon>
        <taxon>Streptomycetaceae</taxon>
        <taxon>Streptomyces</taxon>
    </lineage>
</organism>
<dbReference type="EMBL" id="BAAAPE010000012">
    <property type="protein sequence ID" value="GAA2085230.1"/>
    <property type="molecule type" value="Genomic_DNA"/>
</dbReference>
<evidence type="ECO:0000313" key="2">
    <source>
        <dbReference type="EMBL" id="GAA2085230.1"/>
    </source>
</evidence>
<feature type="compositionally biased region" description="Acidic residues" evidence="1">
    <location>
        <begin position="22"/>
        <end position="41"/>
    </location>
</feature>
<reference evidence="3" key="1">
    <citation type="journal article" date="2019" name="Int. J. Syst. Evol. Microbiol.">
        <title>The Global Catalogue of Microorganisms (GCM) 10K type strain sequencing project: providing services to taxonomists for standard genome sequencing and annotation.</title>
        <authorList>
            <consortium name="The Broad Institute Genomics Platform"/>
            <consortium name="The Broad Institute Genome Sequencing Center for Infectious Disease"/>
            <person name="Wu L."/>
            <person name="Ma J."/>
        </authorList>
    </citation>
    <scope>NUCLEOTIDE SEQUENCE [LARGE SCALE GENOMIC DNA]</scope>
    <source>
        <strain evidence="3">JCM 15478</strain>
    </source>
</reference>
<feature type="region of interest" description="Disordered" evidence="1">
    <location>
        <begin position="1"/>
        <end position="66"/>
    </location>
</feature>
<dbReference type="Proteomes" id="UP001500016">
    <property type="component" value="Unassembled WGS sequence"/>
</dbReference>
<sequence length="66" mass="7455">MPHTHIARAPPGGSPGRPRIPDEEEEEEDDEDEDDEEEEPELTVHRPAIRGLPRTRRGRPRRAPGG</sequence>
<protein>
    <submittedName>
        <fullName evidence="2">Uncharacterized protein</fullName>
    </submittedName>
</protein>
<accession>A0ABP5HRU5</accession>
<comment type="caution">
    <text evidence="2">The sequence shown here is derived from an EMBL/GenBank/DDBJ whole genome shotgun (WGS) entry which is preliminary data.</text>
</comment>
<keyword evidence="3" id="KW-1185">Reference proteome</keyword>
<name>A0ABP5HRU5_9ACTN</name>